<feature type="compositionally biased region" description="Polar residues" evidence="1">
    <location>
        <begin position="208"/>
        <end position="221"/>
    </location>
</feature>
<dbReference type="SUPFAM" id="SSF47413">
    <property type="entry name" value="lambda repressor-like DNA-binding domains"/>
    <property type="match status" value="1"/>
</dbReference>
<feature type="region of interest" description="Disordered" evidence="1">
    <location>
        <begin position="278"/>
        <end position="303"/>
    </location>
</feature>
<feature type="region of interest" description="Disordered" evidence="1">
    <location>
        <begin position="79"/>
        <end position="243"/>
    </location>
</feature>
<keyword evidence="4" id="KW-1185">Reference proteome</keyword>
<keyword evidence="2" id="KW-1133">Transmembrane helix</keyword>
<evidence type="ECO:0000313" key="4">
    <source>
        <dbReference type="Proteomes" id="UP000241639"/>
    </source>
</evidence>
<organism evidence="3 4">
    <name type="scientific">Desmospora activa DSM 45169</name>
    <dbReference type="NCBI Taxonomy" id="1121389"/>
    <lineage>
        <taxon>Bacteria</taxon>
        <taxon>Bacillati</taxon>
        <taxon>Bacillota</taxon>
        <taxon>Bacilli</taxon>
        <taxon>Bacillales</taxon>
        <taxon>Thermoactinomycetaceae</taxon>
        <taxon>Desmospora</taxon>
    </lineage>
</organism>
<evidence type="ECO:0000256" key="1">
    <source>
        <dbReference type="SAM" id="MobiDB-lite"/>
    </source>
</evidence>
<name>A0A2T4ZAK3_9BACL</name>
<dbReference type="Gene3D" id="1.10.260.40">
    <property type="entry name" value="lambda repressor-like DNA-binding domains"/>
    <property type="match status" value="1"/>
</dbReference>
<feature type="compositionally biased region" description="Low complexity" evidence="1">
    <location>
        <begin position="186"/>
        <end position="207"/>
    </location>
</feature>
<dbReference type="Proteomes" id="UP000241639">
    <property type="component" value="Unassembled WGS sequence"/>
</dbReference>
<protein>
    <submittedName>
        <fullName evidence="3">Cytoskeletal protein RodZ</fullName>
    </submittedName>
</protein>
<keyword evidence="2" id="KW-0472">Membrane</keyword>
<dbReference type="AlphaFoldDB" id="A0A2T4ZAK3"/>
<comment type="caution">
    <text evidence="3">The sequence shown here is derived from an EMBL/GenBank/DDBJ whole genome shotgun (WGS) entry which is preliminary data.</text>
</comment>
<evidence type="ECO:0000313" key="3">
    <source>
        <dbReference type="EMBL" id="PTM58924.1"/>
    </source>
</evidence>
<feature type="transmembrane region" description="Helical" evidence="2">
    <location>
        <begin position="247"/>
        <end position="270"/>
    </location>
</feature>
<reference evidence="3 4" key="1">
    <citation type="submission" date="2018-04" db="EMBL/GenBank/DDBJ databases">
        <title>Genomic Encyclopedia of Archaeal and Bacterial Type Strains, Phase II (KMG-II): from individual species to whole genera.</title>
        <authorList>
            <person name="Goeker M."/>
        </authorList>
    </citation>
    <scope>NUCLEOTIDE SEQUENCE [LARGE SCALE GENOMIC DNA]</scope>
    <source>
        <strain evidence="3 4">DSM 45169</strain>
    </source>
</reference>
<dbReference type="RefSeq" id="WP_170105267.1">
    <property type="nucleotide sequence ID" value="NZ_PZZP01000001.1"/>
</dbReference>
<feature type="compositionally biased region" description="Low complexity" evidence="1">
    <location>
        <begin position="139"/>
        <end position="151"/>
    </location>
</feature>
<dbReference type="EMBL" id="PZZP01000001">
    <property type="protein sequence ID" value="PTM58924.1"/>
    <property type="molecule type" value="Genomic_DNA"/>
</dbReference>
<dbReference type="Pfam" id="PF13413">
    <property type="entry name" value="HTH_25"/>
    <property type="match status" value="1"/>
</dbReference>
<gene>
    <name evidence="3" type="ORF">C8J48_1523</name>
</gene>
<feature type="compositionally biased region" description="Pro residues" evidence="1">
    <location>
        <begin position="152"/>
        <end position="161"/>
    </location>
</feature>
<feature type="compositionally biased region" description="Polar residues" evidence="1">
    <location>
        <begin position="278"/>
        <end position="299"/>
    </location>
</feature>
<evidence type="ECO:0000256" key="2">
    <source>
        <dbReference type="SAM" id="Phobius"/>
    </source>
</evidence>
<dbReference type="PANTHER" id="PTHR34475:SF1">
    <property type="entry name" value="CYTOSKELETON PROTEIN RODZ"/>
    <property type="match status" value="1"/>
</dbReference>
<dbReference type="InterPro" id="IPR050400">
    <property type="entry name" value="Bact_Cytoskel_RodZ"/>
</dbReference>
<dbReference type="GO" id="GO:0003677">
    <property type="term" value="F:DNA binding"/>
    <property type="evidence" value="ECO:0007669"/>
    <property type="project" value="InterPro"/>
</dbReference>
<keyword evidence="2" id="KW-0812">Transmembrane</keyword>
<accession>A0A2T4ZAK3</accession>
<dbReference type="InterPro" id="IPR010982">
    <property type="entry name" value="Lambda_DNA-bd_dom_sf"/>
</dbReference>
<dbReference type="PANTHER" id="PTHR34475">
    <property type="match status" value="1"/>
</dbReference>
<sequence length="408" mass="45281">MSGIGSYLKQTRESLGYTLDQVQKSTKIHIEYLRALENDQYDALPSAFYVRAFLRTYAHSLGLDAQPLLDRYERYAASGRPSVRRMSQPSPQKSDNRPTLPPTRNKMSGTHPRIGRTYSPQSQRMAPPVQPTQPSMDEQQQQAQYYTGQTPPVQPTQPSKPPAQEYQSSRATPPSPSTPAVEQMGQATQRMQPAAMQPQPMQPQPTRSASKQESVSQNTFTPRRVSQEVSRGIEQGDGKPKKKKANWFVRVAAVGALILIPLGAYVSGVWPFTSSQAIDSEQPQNQDTANSGSTPTVDAQTPDEIKLQVAESGSDMEGDLYTLEGAEQIEIEIKANKGDSQFRFGNKVNDSDGEAFELQIGDRKKITDDTMVWFRLGSPSNTEIKVNGLEIDTTAQDVPKSYRIQLEK</sequence>
<proteinExistence type="predicted"/>